<proteinExistence type="predicted"/>
<organism evidence="1 2">
    <name type="scientific">Candidatus Magasanikbacteria bacterium GW2011_GWA2_40_10</name>
    <dbReference type="NCBI Taxonomy" id="1619037"/>
    <lineage>
        <taxon>Bacteria</taxon>
        <taxon>Candidatus Magasanikiibacteriota</taxon>
    </lineage>
</organism>
<gene>
    <name evidence="1" type="ORF">UT67_C0002G0014</name>
</gene>
<evidence type="ECO:0000313" key="1">
    <source>
        <dbReference type="EMBL" id="KKR35390.1"/>
    </source>
</evidence>
<name>A0A0G0SKW8_9BACT</name>
<evidence type="ECO:0000313" key="2">
    <source>
        <dbReference type="Proteomes" id="UP000034855"/>
    </source>
</evidence>
<reference evidence="1 2" key="1">
    <citation type="journal article" date="2015" name="Nature">
        <title>rRNA introns, odd ribosomes, and small enigmatic genomes across a large radiation of phyla.</title>
        <authorList>
            <person name="Brown C.T."/>
            <person name="Hug L.A."/>
            <person name="Thomas B.C."/>
            <person name="Sharon I."/>
            <person name="Castelle C.J."/>
            <person name="Singh A."/>
            <person name="Wilkins M.J."/>
            <person name="Williams K.H."/>
            <person name="Banfield J.F."/>
        </authorList>
    </citation>
    <scope>NUCLEOTIDE SEQUENCE [LARGE SCALE GENOMIC DNA]</scope>
</reference>
<dbReference type="Proteomes" id="UP000034855">
    <property type="component" value="Unassembled WGS sequence"/>
</dbReference>
<dbReference type="EMBL" id="LBXR01000002">
    <property type="protein sequence ID" value="KKR35390.1"/>
    <property type="molecule type" value="Genomic_DNA"/>
</dbReference>
<protein>
    <submittedName>
        <fullName evidence="1">Uncharacterized protein</fullName>
    </submittedName>
</protein>
<sequence length="77" mass="8648">MWAETGSFSPVPEQARCRVVARGWRNGSRTALRWLRSQGHGGSTPLPRTTVLFINNAPLSWAFIFLSKVVRFKGNFA</sequence>
<comment type="caution">
    <text evidence="1">The sequence shown here is derived from an EMBL/GenBank/DDBJ whole genome shotgun (WGS) entry which is preliminary data.</text>
</comment>
<dbReference type="AlphaFoldDB" id="A0A0G0SKW8"/>
<dbReference type="STRING" id="1619037.UT67_C0002G0014"/>
<accession>A0A0G0SKW8</accession>